<reference evidence="1" key="1">
    <citation type="submission" date="2022-05" db="EMBL/GenBank/DDBJ databases">
        <title>Novel bacterial taxa in a minimal lignocellulolytic consortium and its capacity to transform plastics disclosed by genome-resolved metagenomics.</title>
        <authorList>
            <person name="Rodriguez C.A.D."/>
            <person name="Diaz-Garcia L."/>
            <person name="Herrera K."/>
            <person name="Tarazona N.A."/>
            <person name="Sproer C."/>
            <person name="Overmann J."/>
            <person name="Jimenez D.J."/>
        </authorList>
    </citation>
    <scope>NUCLEOTIDE SEQUENCE</scope>
    <source>
        <strain evidence="1">MAG5</strain>
    </source>
</reference>
<accession>A0A9J6ZD75</accession>
<dbReference type="InterPro" id="IPR016154">
    <property type="entry name" value="Heat_shock_Hsp33_C"/>
</dbReference>
<evidence type="ECO:0000313" key="2">
    <source>
        <dbReference type="Proteomes" id="UP001056756"/>
    </source>
</evidence>
<name>A0A9J6ZD75_9BACL</name>
<dbReference type="KEGG" id="plig:NAG76_19540"/>
<dbReference type="Proteomes" id="UP001056756">
    <property type="component" value="Chromosome"/>
</dbReference>
<dbReference type="SUPFAM" id="SSF118352">
    <property type="entry name" value="HSP33 redox switch-like"/>
    <property type="match status" value="1"/>
</dbReference>
<gene>
    <name evidence="1" type="ORF">NAG76_19540</name>
</gene>
<dbReference type="AlphaFoldDB" id="A0A9J6ZD75"/>
<dbReference type="GO" id="GO:0005737">
    <property type="term" value="C:cytoplasm"/>
    <property type="evidence" value="ECO:0007669"/>
    <property type="project" value="InterPro"/>
</dbReference>
<protein>
    <submittedName>
        <fullName evidence="1">Uncharacterized protein</fullName>
    </submittedName>
</protein>
<evidence type="ECO:0000313" key="1">
    <source>
        <dbReference type="EMBL" id="URN93991.1"/>
    </source>
</evidence>
<organism evidence="1 2">
    <name type="scientific">Candidatus Pristimantibacillus lignocellulolyticus</name>
    <dbReference type="NCBI Taxonomy" id="2994561"/>
    <lineage>
        <taxon>Bacteria</taxon>
        <taxon>Bacillati</taxon>
        <taxon>Bacillota</taxon>
        <taxon>Bacilli</taxon>
        <taxon>Bacillales</taxon>
        <taxon>Paenibacillaceae</taxon>
        <taxon>Candidatus Pristimantibacillus</taxon>
    </lineage>
</organism>
<dbReference type="EMBL" id="CP097899">
    <property type="protein sequence ID" value="URN93991.1"/>
    <property type="molecule type" value="Genomic_DNA"/>
</dbReference>
<sequence length="64" mass="7451">MLHFECECGNKTSFFATGDIDERGIESLDMEDDDAVSYIISEDRITLKCKFCGKRYELKKYDNL</sequence>
<dbReference type="GO" id="GO:0006457">
    <property type="term" value="P:protein folding"/>
    <property type="evidence" value="ECO:0007669"/>
    <property type="project" value="InterPro"/>
</dbReference>
<proteinExistence type="predicted"/>
<dbReference type="GO" id="GO:0051082">
    <property type="term" value="F:unfolded protein binding"/>
    <property type="evidence" value="ECO:0007669"/>
    <property type="project" value="InterPro"/>
</dbReference>